<keyword evidence="9" id="KW-1185">Reference proteome</keyword>
<proteinExistence type="inferred from homology"/>
<organism evidence="9 10">
    <name type="scientific">Haemonchus contortus</name>
    <name type="common">Barber pole worm</name>
    <dbReference type="NCBI Taxonomy" id="6289"/>
    <lineage>
        <taxon>Eukaryota</taxon>
        <taxon>Metazoa</taxon>
        <taxon>Ecdysozoa</taxon>
        <taxon>Nematoda</taxon>
        <taxon>Chromadorea</taxon>
        <taxon>Rhabditida</taxon>
        <taxon>Rhabditina</taxon>
        <taxon>Rhabditomorpha</taxon>
        <taxon>Strongyloidea</taxon>
        <taxon>Trichostrongylidae</taxon>
        <taxon>Haemonchus</taxon>
    </lineage>
</organism>
<dbReference type="WBParaSite" id="HCON_00053570-00001">
    <property type="protein sequence ID" value="HCON_00053570-00001"/>
    <property type="gene ID" value="HCON_00053570"/>
</dbReference>
<evidence type="ECO:0000256" key="2">
    <source>
        <dbReference type="ARBA" id="ARBA00001911"/>
    </source>
</evidence>
<evidence type="ECO:0000256" key="3">
    <source>
        <dbReference type="ARBA" id="ARBA00005041"/>
    </source>
</evidence>
<name>A0A7I4Y487_HAECO</name>
<dbReference type="Gene3D" id="3.40.910.10">
    <property type="entry name" value="Deoxyhypusine synthase"/>
    <property type="match status" value="1"/>
</dbReference>
<evidence type="ECO:0000313" key="10">
    <source>
        <dbReference type="WBParaSite" id="HCON_00053570-00001"/>
    </source>
</evidence>
<evidence type="ECO:0000313" key="9">
    <source>
        <dbReference type="Proteomes" id="UP000025227"/>
    </source>
</evidence>
<evidence type="ECO:0000256" key="4">
    <source>
        <dbReference type="ARBA" id="ARBA00009892"/>
    </source>
</evidence>
<dbReference type="PANTHER" id="PTHR11703">
    <property type="entry name" value="DEOXYHYPUSINE SYNTHASE"/>
    <property type="match status" value="1"/>
</dbReference>
<evidence type="ECO:0000256" key="1">
    <source>
        <dbReference type="ARBA" id="ARBA00000952"/>
    </source>
</evidence>
<dbReference type="OrthoDB" id="294378at2759"/>
<dbReference type="InterPro" id="IPR029035">
    <property type="entry name" value="DHS-like_NAD/FAD-binding_dom"/>
</dbReference>
<dbReference type="NCBIfam" id="TIGR00321">
    <property type="entry name" value="dhys"/>
    <property type="match status" value="1"/>
</dbReference>
<evidence type="ECO:0000256" key="7">
    <source>
        <dbReference type="ARBA" id="ARBA00023027"/>
    </source>
</evidence>
<dbReference type="InterPro" id="IPR036982">
    <property type="entry name" value="Deoxyhypusine_synthase_sf"/>
</dbReference>
<dbReference type="Pfam" id="PF01916">
    <property type="entry name" value="DS"/>
    <property type="match status" value="1"/>
</dbReference>
<protein>
    <recommendedName>
        <fullName evidence="5">deoxyhypusine synthase</fullName>
        <ecNumber evidence="5">2.5.1.46</ecNumber>
    </recommendedName>
</protein>
<evidence type="ECO:0000256" key="6">
    <source>
        <dbReference type="ARBA" id="ARBA00022679"/>
    </source>
</evidence>
<accession>A0A7I4Y487</accession>
<dbReference type="GO" id="GO:0034038">
    <property type="term" value="F:deoxyhypusine synthase activity"/>
    <property type="evidence" value="ECO:0007669"/>
    <property type="project" value="UniProtKB-EC"/>
</dbReference>
<dbReference type="OMA" id="HSIINAN"/>
<comment type="pathway">
    <text evidence="3">Protein modification; eIF5A hypusination.</text>
</comment>
<keyword evidence="6" id="KW-0808">Transferase</keyword>
<dbReference type="Proteomes" id="UP000025227">
    <property type="component" value="Unplaced"/>
</dbReference>
<keyword evidence="8" id="KW-0386">Hypusine biosynthesis</keyword>
<reference evidence="10" key="1">
    <citation type="submission" date="2020-12" db="UniProtKB">
        <authorList>
            <consortium name="WormBaseParasite"/>
        </authorList>
    </citation>
    <scope>IDENTIFICATION</scope>
    <source>
        <strain evidence="10">MHco3</strain>
    </source>
</reference>
<sequence>MSDSNDVDDDLSVAQGAVLVKSCEVPRDAPVIRGYDFNEGIDFSKLMASYLSTGFQATHLAMAIREVNGMLDARESCGDGDVPKQFFPYPKERSIPRCTIFLGYTSNLVSSGLREILRFVVQHDLVDCMVTSAGGVEEDLIKCLLPSYLGDFRMDGKKLRSHGLNRAGNILIPNDNYCAFEDWLSPILDECLKEQQEHGYSWTPSKLIRRLGEKINNEDSILHWAARNHIPIFCPALTDGSLGDMLYFHSVKHSPGIRVDIVEDVRHINTMAVKSRKTGTLILGGGVVKHHINNANLMRNGSDFTVYINTGMEFDGSDSGAQPDEAVSWGKIKPAAHSVKVCADATLVFPLLVAETFAKRVHKGAHTSP</sequence>
<evidence type="ECO:0000256" key="8">
    <source>
        <dbReference type="ARBA" id="ARBA00023256"/>
    </source>
</evidence>
<comment type="cofactor">
    <cofactor evidence="2">
        <name>NAD(+)</name>
        <dbReference type="ChEBI" id="CHEBI:57540"/>
    </cofactor>
</comment>
<comment type="catalytic activity">
    <reaction evidence="1">
        <text>[eIF5A protein]-L-lysine + spermidine = [eIF5A protein]-deoxyhypusine + propane-1,3-diamine</text>
        <dbReference type="Rhea" id="RHEA:33299"/>
        <dbReference type="Rhea" id="RHEA-COMP:10143"/>
        <dbReference type="Rhea" id="RHEA-COMP:10144"/>
        <dbReference type="ChEBI" id="CHEBI:29969"/>
        <dbReference type="ChEBI" id="CHEBI:57484"/>
        <dbReference type="ChEBI" id="CHEBI:57834"/>
        <dbReference type="ChEBI" id="CHEBI:82657"/>
        <dbReference type="EC" id="2.5.1.46"/>
    </reaction>
</comment>
<dbReference type="EC" id="2.5.1.46" evidence="5"/>
<evidence type="ECO:0000256" key="5">
    <source>
        <dbReference type="ARBA" id="ARBA00012683"/>
    </source>
</evidence>
<dbReference type="PANTHER" id="PTHR11703:SF0">
    <property type="entry name" value="DEOXYHYPUSINE SYNTHASE"/>
    <property type="match status" value="1"/>
</dbReference>
<dbReference type="GO" id="GO:0005737">
    <property type="term" value="C:cytoplasm"/>
    <property type="evidence" value="ECO:0007669"/>
    <property type="project" value="TreeGrafter"/>
</dbReference>
<dbReference type="AlphaFoldDB" id="A0A7I4Y487"/>
<dbReference type="FunFam" id="3.40.910.10:FF:000001">
    <property type="entry name" value="Probable deoxyhypusine synthase"/>
    <property type="match status" value="1"/>
</dbReference>
<dbReference type="InterPro" id="IPR002773">
    <property type="entry name" value="Deoxyhypusine_synthase"/>
</dbReference>
<keyword evidence="7" id="KW-0520">NAD</keyword>
<dbReference type="SUPFAM" id="SSF52467">
    <property type="entry name" value="DHS-like NAD/FAD-binding domain"/>
    <property type="match status" value="1"/>
</dbReference>
<comment type="similarity">
    <text evidence="4">Belongs to the deoxyhypusine synthase family.</text>
</comment>